<gene>
    <name evidence="1" type="ORF">METZ01_LOCUS7655</name>
</gene>
<proteinExistence type="predicted"/>
<dbReference type="AlphaFoldDB" id="A0A381NJT2"/>
<name>A0A381NJT2_9ZZZZ</name>
<evidence type="ECO:0000313" key="1">
    <source>
        <dbReference type="EMBL" id="SUZ54801.1"/>
    </source>
</evidence>
<reference evidence="1" key="1">
    <citation type="submission" date="2018-05" db="EMBL/GenBank/DDBJ databases">
        <authorList>
            <person name="Lanie J.A."/>
            <person name="Ng W.-L."/>
            <person name="Kazmierczak K.M."/>
            <person name="Andrzejewski T.M."/>
            <person name="Davidsen T.M."/>
            <person name="Wayne K.J."/>
            <person name="Tettelin H."/>
            <person name="Glass J.I."/>
            <person name="Rusch D."/>
            <person name="Podicherti R."/>
            <person name="Tsui H.-C.T."/>
            <person name="Winkler M.E."/>
        </authorList>
    </citation>
    <scope>NUCLEOTIDE SEQUENCE</scope>
</reference>
<sequence length="56" mass="6685">MLSRYMKKHSILRRWLDWRILAERSLIVESRYSGNHDPKFQAKFGVAEDERPTAHG</sequence>
<protein>
    <submittedName>
        <fullName evidence="1">Uncharacterized protein</fullName>
    </submittedName>
</protein>
<dbReference type="EMBL" id="UINC01000408">
    <property type="protein sequence ID" value="SUZ54801.1"/>
    <property type="molecule type" value="Genomic_DNA"/>
</dbReference>
<organism evidence="1">
    <name type="scientific">marine metagenome</name>
    <dbReference type="NCBI Taxonomy" id="408172"/>
    <lineage>
        <taxon>unclassified sequences</taxon>
        <taxon>metagenomes</taxon>
        <taxon>ecological metagenomes</taxon>
    </lineage>
</organism>
<accession>A0A381NJT2</accession>